<reference evidence="3 4" key="1">
    <citation type="journal article" date="2010" name="Stand. Genomic Sci.">
        <title>Complete genome sequence of Ilyobacter polytropus type strain (CuHbu1).</title>
        <authorList>
            <person name="Sikorski J."/>
            <person name="Chertkov O."/>
            <person name="Lapidus A."/>
            <person name="Nolan M."/>
            <person name="Lucas S."/>
            <person name="Del Rio T.G."/>
            <person name="Tice H."/>
            <person name="Cheng J.F."/>
            <person name="Tapia R."/>
            <person name="Han C."/>
            <person name="Goodwin L."/>
            <person name="Pitluck S."/>
            <person name="Liolios K."/>
            <person name="Ivanova N."/>
            <person name="Mavromatis K."/>
            <person name="Mikhailova N."/>
            <person name="Pati A."/>
            <person name="Chen A."/>
            <person name="Palaniappan K."/>
            <person name="Land M."/>
            <person name="Hauser L."/>
            <person name="Chang Y.J."/>
            <person name="Jeffries C.D."/>
            <person name="Brambilla E."/>
            <person name="Yasawong M."/>
            <person name="Rohde M."/>
            <person name="Pukall R."/>
            <person name="Spring S."/>
            <person name="Goker M."/>
            <person name="Woyke T."/>
            <person name="Bristow J."/>
            <person name="Eisen J.A."/>
            <person name="Markowitz V."/>
            <person name="Hugenholtz P."/>
            <person name="Kyrpides N.C."/>
            <person name="Klenk H.P."/>
        </authorList>
    </citation>
    <scope>NUCLEOTIDE SEQUENCE [LARGE SCALE GENOMIC DNA]</scope>
    <source>
        <strain evidence="4">ATCC 51220 / DSM 2926 / LMG 16218 / CuHBu1</strain>
    </source>
</reference>
<dbReference type="InterPro" id="IPR008258">
    <property type="entry name" value="Transglycosylase_SLT_dom_1"/>
</dbReference>
<dbReference type="OrthoDB" id="9815002at2"/>
<evidence type="ECO:0000259" key="2">
    <source>
        <dbReference type="Pfam" id="PF01464"/>
    </source>
</evidence>
<evidence type="ECO:0000256" key="1">
    <source>
        <dbReference type="SAM" id="Coils"/>
    </source>
</evidence>
<gene>
    <name evidence="3" type="ordered locus">Ilyop_0039</name>
</gene>
<dbReference type="PANTHER" id="PTHR37423:SF2">
    <property type="entry name" value="MEMBRANE-BOUND LYTIC MUREIN TRANSGLYCOSYLASE C"/>
    <property type="match status" value="1"/>
</dbReference>
<dbReference type="RefSeq" id="WP_013386501.1">
    <property type="nucleotide sequence ID" value="NC_014632.1"/>
</dbReference>
<dbReference type="PANTHER" id="PTHR37423">
    <property type="entry name" value="SOLUBLE LYTIC MUREIN TRANSGLYCOSYLASE-RELATED"/>
    <property type="match status" value="1"/>
</dbReference>
<dbReference type="STRING" id="572544.Ilyop_0039"/>
<evidence type="ECO:0000313" key="3">
    <source>
        <dbReference type="EMBL" id="ADO81829.1"/>
    </source>
</evidence>
<dbReference type="Pfam" id="PF01464">
    <property type="entry name" value="SLT"/>
    <property type="match status" value="1"/>
</dbReference>
<feature type="domain" description="Transglycosylase SLT" evidence="2">
    <location>
        <begin position="132"/>
        <end position="239"/>
    </location>
</feature>
<evidence type="ECO:0000313" key="4">
    <source>
        <dbReference type="Proteomes" id="UP000006875"/>
    </source>
</evidence>
<dbReference type="Gene3D" id="1.10.530.10">
    <property type="match status" value="1"/>
</dbReference>
<feature type="coiled-coil region" evidence="1">
    <location>
        <begin position="39"/>
        <end position="105"/>
    </location>
</feature>
<dbReference type="EMBL" id="CP002281">
    <property type="protein sequence ID" value="ADO81829.1"/>
    <property type="molecule type" value="Genomic_DNA"/>
</dbReference>
<dbReference type="CDD" id="cd00254">
    <property type="entry name" value="LT-like"/>
    <property type="match status" value="1"/>
</dbReference>
<proteinExistence type="predicted"/>
<dbReference type="HOGENOM" id="CLU_1097438_0_0_0"/>
<dbReference type="InterPro" id="IPR023346">
    <property type="entry name" value="Lysozyme-like_dom_sf"/>
</dbReference>
<name>E3H670_ILYPC</name>
<dbReference type="KEGG" id="ipo:Ilyop_0039"/>
<dbReference type="CAZy" id="GH23">
    <property type="family name" value="Glycoside Hydrolase Family 23"/>
</dbReference>
<dbReference type="Proteomes" id="UP000006875">
    <property type="component" value="Chromosome"/>
</dbReference>
<dbReference type="eggNOG" id="COG0741">
    <property type="taxonomic scope" value="Bacteria"/>
</dbReference>
<accession>E3H670</accession>
<organism evidence="3 4">
    <name type="scientific">Ilyobacter polytropus (strain ATCC 51220 / DSM 2926 / LMG 16218 / CuHBu1)</name>
    <dbReference type="NCBI Taxonomy" id="572544"/>
    <lineage>
        <taxon>Bacteria</taxon>
        <taxon>Fusobacteriati</taxon>
        <taxon>Fusobacteriota</taxon>
        <taxon>Fusobacteriia</taxon>
        <taxon>Fusobacteriales</taxon>
        <taxon>Fusobacteriaceae</taxon>
        <taxon>Ilyobacter</taxon>
    </lineage>
</organism>
<keyword evidence="1" id="KW-0175">Coiled coil</keyword>
<keyword evidence="4" id="KW-1185">Reference proteome</keyword>
<sequence length="253" mass="29562">MEKTKLYPYPHMKNSNKDNMKLISVLLFLVLTVLLLFNLHKKELAIKSLKNEILQIQLNEKEKEKKYIEKEMQYMEKLKNTETVIEKQKNEIEELKEFKLILEKVKEISKGNINEKEALAVAKALYDVHNETGVGWEILAAMIMVESSYRPDIISSDPSYGLMQLTYDVGKDVGKKMNKKNIIRNDLLDIERNIYYGAYYLLKQIIYFSNVSDGIMAYNLGASRVTKLKSEHSGKLESKYLKRVKKYYKGIKK</sequence>
<dbReference type="AlphaFoldDB" id="E3H670"/>
<dbReference type="SUPFAM" id="SSF53955">
    <property type="entry name" value="Lysozyme-like"/>
    <property type="match status" value="1"/>
</dbReference>
<protein>
    <submittedName>
        <fullName evidence="3">Lytic transglycosylase catalytic</fullName>
    </submittedName>
</protein>